<dbReference type="PATRIC" id="fig|294.162.peg.5634"/>
<reference evidence="3 4" key="1">
    <citation type="submission" date="2015-09" db="EMBL/GenBank/DDBJ databases">
        <authorList>
            <person name="Jackson K.R."/>
            <person name="Lunt B.L."/>
            <person name="Fisher J.N.B."/>
            <person name="Gardner A.V."/>
            <person name="Bailey M.E."/>
            <person name="Deus L.M."/>
            <person name="Earl A.S."/>
            <person name="Gibby P.D."/>
            <person name="Hartmann K.A."/>
            <person name="Liu J.E."/>
            <person name="Manci A.M."/>
            <person name="Nielsen D.A."/>
            <person name="Solomon M.B."/>
            <person name="Breakwell D.P."/>
            <person name="Burnett S.H."/>
            <person name="Grose J.H."/>
        </authorList>
    </citation>
    <scope>NUCLEOTIDE SEQUENCE [LARGE SCALE GENOMIC DNA]</scope>
    <source>
        <strain evidence="3 4">S613</strain>
    </source>
</reference>
<dbReference type="SUPFAM" id="SSF53756">
    <property type="entry name" value="UDP-Glycosyltransferase/glycogen phosphorylase"/>
    <property type="match status" value="1"/>
</dbReference>
<evidence type="ECO:0000313" key="4">
    <source>
        <dbReference type="Proteomes" id="UP000050349"/>
    </source>
</evidence>
<dbReference type="Pfam" id="PF00534">
    <property type="entry name" value="Glycos_transf_1"/>
    <property type="match status" value="1"/>
</dbReference>
<keyword evidence="1 3" id="KW-0808">Transferase</keyword>
<dbReference type="Gene3D" id="3.40.50.2000">
    <property type="entry name" value="Glycogen Phosphorylase B"/>
    <property type="match status" value="1"/>
</dbReference>
<sequence>MGKNIVVSAINIVDGGALTVLQDAIKAFDSLEHNELSITFLVASKSVHSSIKTNLIKFKYFPLSKKSWAVRFFYEYFYFYLYSLKHKPNTWLSLHDTTPTVKAPNRFVYCHNPSIFLDFPLKDIQLDFKQFLFSTFYKYLYKINIRKNTSVITQQVWIADAFKKIFNVKHILIAEPDIIAPDSIYTSNSLEPINDGNYKLFYPAYPRYFKNHAVIFEVQSLSKNIVFWLTIDGKENKYSRQLLRKHNPDNIEMLGLLDRSKVFELYAKCDALVFPSLLETWGLPLTEFKNFNKPVIAADLPYAHESLGDYDKIYWFSPNSAESLVSAIDRARCGLPPDSPKSTSCSHKKILGWKALASHLLETSY</sequence>
<organism evidence="3 4">
    <name type="scientific">Pseudomonas fluorescens</name>
    <dbReference type="NCBI Taxonomy" id="294"/>
    <lineage>
        <taxon>Bacteria</taxon>
        <taxon>Pseudomonadati</taxon>
        <taxon>Pseudomonadota</taxon>
        <taxon>Gammaproteobacteria</taxon>
        <taxon>Pseudomonadales</taxon>
        <taxon>Pseudomonadaceae</taxon>
        <taxon>Pseudomonas</taxon>
    </lineage>
</organism>
<dbReference type="AlphaFoldDB" id="A0A0P8WL38"/>
<evidence type="ECO:0000313" key="3">
    <source>
        <dbReference type="EMBL" id="KPU53074.1"/>
    </source>
</evidence>
<dbReference type="GO" id="GO:0009103">
    <property type="term" value="P:lipopolysaccharide biosynthetic process"/>
    <property type="evidence" value="ECO:0007669"/>
    <property type="project" value="TreeGrafter"/>
</dbReference>
<dbReference type="GO" id="GO:0016757">
    <property type="term" value="F:glycosyltransferase activity"/>
    <property type="evidence" value="ECO:0007669"/>
    <property type="project" value="InterPro"/>
</dbReference>
<gene>
    <name evidence="3" type="ORF">AN403_685</name>
</gene>
<dbReference type="PANTHER" id="PTHR46401">
    <property type="entry name" value="GLYCOSYLTRANSFERASE WBBK-RELATED"/>
    <property type="match status" value="1"/>
</dbReference>
<name>A0A0P8WL38_PSEFL</name>
<dbReference type="EMBL" id="LJXB01000092">
    <property type="protein sequence ID" value="KPU53074.1"/>
    <property type="molecule type" value="Genomic_DNA"/>
</dbReference>
<dbReference type="PANTHER" id="PTHR46401:SF2">
    <property type="entry name" value="GLYCOSYLTRANSFERASE WBBK-RELATED"/>
    <property type="match status" value="1"/>
</dbReference>
<accession>A0A0P8WL38</accession>
<proteinExistence type="predicted"/>
<evidence type="ECO:0000256" key="1">
    <source>
        <dbReference type="ARBA" id="ARBA00022679"/>
    </source>
</evidence>
<dbReference type="Proteomes" id="UP000050349">
    <property type="component" value="Unassembled WGS sequence"/>
</dbReference>
<evidence type="ECO:0000259" key="2">
    <source>
        <dbReference type="Pfam" id="PF00534"/>
    </source>
</evidence>
<protein>
    <submittedName>
        <fullName evidence="3">Glycosyl transferases group 1 family protein</fullName>
    </submittedName>
</protein>
<dbReference type="InterPro" id="IPR001296">
    <property type="entry name" value="Glyco_trans_1"/>
</dbReference>
<feature type="domain" description="Glycosyl transferase family 1" evidence="2">
    <location>
        <begin position="194"/>
        <end position="330"/>
    </location>
</feature>
<comment type="caution">
    <text evidence="3">The sequence shown here is derived from an EMBL/GenBank/DDBJ whole genome shotgun (WGS) entry which is preliminary data.</text>
</comment>
<dbReference type="OrthoDB" id="9792269at2"/>
<dbReference type="RefSeq" id="WP_081015234.1">
    <property type="nucleotide sequence ID" value="NZ_LJXB01000092.1"/>
</dbReference>